<sequence>MSFHVLMSLAATGSILTRAGEPETVEIGVAGWTLQALDDSGVSLLVLRAEPEADFFEMHTSDDAWLAYVVRGCATLLAGSEPDDITDGIDCTAGSFITFDARTPHAWQTDGGSFEVVLAKLLT</sequence>
<evidence type="ECO:0000313" key="1">
    <source>
        <dbReference type="EMBL" id="MFC3155483.1"/>
    </source>
</evidence>
<gene>
    <name evidence="1" type="ORF">ACFOEB_09765</name>
</gene>
<dbReference type="Gene3D" id="2.60.120.10">
    <property type="entry name" value="Jelly Rolls"/>
    <property type="match status" value="1"/>
</dbReference>
<dbReference type="EMBL" id="JBHRTL010000006">
    <property type="protein sequence ID" value="MFC3155483.1"/>
    <property type="molecule type" value="Genomic_DNA"/>
</dbReference>
<dbReference type="SUPFAM" id="SSF51182">
    <property type="entry name" value="RmlC-like cupins"/>
    <property type="match status" value="1"/>
</dbReference>
<proteinExistence type="predicted"/>
<organism evidence="1 2">
    <name type="scientific">Gilvimarinus japonicus</name>
    <dbReference type="NCBI Taxonomy" id="1796469"/>
    <lineage>
        <taxon>Bacteria</taxon>
        <taxon>Pseudomonadati</taxon>
        <taxon>Pseudomonadota</taxon>
        <taxon>Gammaproteobacteria</taxon>
        <taxon>Cellvibrionales</taxon>
        <taxon>Cellvibrionaceae</taxon>
        <taxon>Gilvimarinus</taxon>
    </lineage>
</organism>
<dbReference type="InterPro" id="IPR014710">
    <property type="entry name" value="RmlC-like_jellyroll"/>
</dbReference>
<keyword evidence="2" id="KW-1185">Reference proteome</keyword>
<reference evidence="2" key="1">
    <citation type="journal article" date="2019" name="Int. J. Syst. Evol. Microbiol.">
        <title>The Global Catalogue of Microorganisms (GCM) 10K type strain sequencing project: providing services to taxonomists for standard genome sequencing and annotation.</title>
        <authorList>
            <consortium name="The Broad Institute Genomics Platform"/>
            <consortium name="The Broad Institute Genome Sequencing Center for Infectious Disease"/>
            <person name="Wu L."/>
            <person name="Ma J."/>
        </authorList>
    </citation>
    <scope>NUCLEOTIDE SEQUENCE [LARGE SCALE GENOMIC DNA]</scope>
    <source>
        <strain evidence="2">KCTC 52141</strain>
    </source>
</reference>
<evidence type="ECO:0008006" key="3">
    <source>
        <dbReference type="Google" id="ProtNLM"/>
    </source>
</evidence>
<accession>A0ABV7HRT0</accession>
<evidence type="ECO:0000313" key="2">
    <source>
        <dbReference type="Proteomes" id="UP001595548"/>
    </source>
</evidence>
<name>A0ABV7HRT0_9GAMM</name>
<dbReference type="InterPro" id="IPR011051">
    <property type="entry name" value="RmlC_Cupin_sf"/>
</dbReference>
<dbReference type="Proteomes" id="UP001595548">
    <property type="component" value="Unassembled WGS sequence"/>
</dbReference>
<dbReference type="RefSeq" id="WP_382416198.1">
    <property type="nucleotide sequence ID" value="NZ_AP031500.1"/>
</dbReference>
<comment type="caution">
    <text evidence="1">The sequence shown here is derived from an EMBL/GenBank/DDBJ whole genome shotgun (WGS) entry which is preliminary data.</text>
</comment>
<protein>
    <recommendedName>
        <fullName evidence="3">Cupin 2 conserved barrel domain-containing protein</fullName>
    </recommendedName>
</protein>